<dbReference type="InterPro" id="IPR000259">
    <property type="entry name" value="Adhesion_dom_fimbrial"/>
</dbReference>
<dbReference type="SUPFAM" id="SSF49401">
    <property type="entry name" value="Bacterial adhesins"/>
    <property type="match status" value="1"/>
</dbReference>
<sequence>MKRWQQMALFALCSFGLGSNATANLAFNGTLVEPPPCTINSGSNIDIDFNNVGITTIDGVSNRKAVNYTINCTAGTLPWTMRLTVQGTATTFDTAAVQSSVGDLGVRLLRNGLPFVLNAPVLINPSSPPTLQAVLVKRPGGTLPLVGFTASATLLAYYQ</sequence>
<dbReference type="Gene3D" id="2.60.40.1090">
    <property type="entry name" value="Fimbrial-type adhesion domain"/>
    <property type="match status" value="1"/>
</dbReference>
<gene>
    <name evidence="3" type="ORF">CJF43_08105</name>
</gene>
<feature type="domain" description="Fimbrial-type adhesion" evidence="2">
    <location>
        <begin position="26"/>
        <end position="159"/>
    </location>
</feature>
<evidence type="ECO:0000313" key="3">
    <source>
        <dbReference type="EMBL" id="OZY42359.1"/>
    </source>
</evidence>
<accession>A0A266LWF2</accession>
<dbReference type="InterPro" id="IPR036937">
    <property type="entry name" value="Adhesion_dom_fimbrial_sf"/>
</dbReference>
<reference evidence="3 4" key="1">
    <citation type="submission" date="2017-08" db="EMBL/GenBank/DDBJ databases">
        <title>Genomic and metabolic characterisation of spoilage-associated Pseudomonas species.</title>
        <authorList>
            <person name="Stanborough T."/>
            <person name="Fegan N."/>
            <person name="Powell S.M."/>
            <person name="Singh T."/>
            <person name="Tamplin M.L."/>
            <person name="Chandry P.S."/>
        </authorList>
    </citation>
    <scope>NUCLEOTIDE SEQUENCE [LARGE SCALE GENOMIC DNA]</scope>
    <source>
        <strain evidence="3 4">F1820</strain>
    </source>
</reference>
<dbReference type="EMBL" id="NQKL01000005">
    <property type="protein sequence ID" value="OZY42359.1"/>
    <property type="molecule type" value="Genomic_DNA"/>
</dbReference>
<protein>
    <submittedName>
        <fullName evidence="3">Pilus assembly protein</fullName>
    </submittedName>
</protein>
<evidence type="ECO:0000259" key="2">
    <source>
        <dbReference type="Pfam" id="PF00419"/>
    </source>
</evidence>
<name>A0A266LWF2_PSEFR</name>
<proteinExistence type="predicted"/>
<comment type="caution">
    <text evidence="3">The sequence shown here is derived from an EMBL/GenBank/DDBJ whole genome shotgun (WGS) entry which is preliminary data.</text>
</comment>
<dbReference type="GO" id="GO:0009289">
    <property type="term" value="C:pilus"/>
    <property type="evidence" value="ECO:0007669"/>
    <property type="project" value="InterPro"/>
</dbReference>
<evidence type="ECO:0000256" key="1">
    <source>
        <dbReference type="SAM" id="SignalP"/>
    </source>
</evidence>
<feature type="chain" id="PRO_5012650417" evidence="1">
    <location>
        <begin position="24"/>
        <end position="159"/>
    </location>
</feature>
<dbReference type="Proteomes" id="UP000216113">
    <property type="component" value="Unassembled WGS sequence"/>
</dbReference>
<dbReference type="InterPro" id="IPR008966">
    <property type="entry name" value="Adhesion_dom_sf"/>
</dbReference>
<dbReference type="GO" id="GO:0007155">
    <property type="term" value="P:cell adhesion"/>
    <property type="evidence" value="ECO:0007669"/>
    <property type="project" value="InterPro"/>
</dbReference>
<dbReference type="AlphaFoldDB" id="A0A266LWF2"/>
<organism evidence="3 4">
    <name type="scientific">Pseudomonas fragi</name>
    <dbReference type="NCBI Taxonomy" id="296"/>
    <lineage>
        <taxon>Bacteria</taxon>
        <taxon>Pseudomonadati</taxon>
        <taxon>Pseudomonadota</taxon>
        <taxon>Gammaproteobacteria</taxon>
        <taxon>Pseudomonadales</taxon>
        <taxon>Pseudomonadaceae</taxon>
        <taxon>Pseudomonas</taxon>
    </lineage>
</organism>
<feature type="signal peptide" evidence="1">
    <location>
        <begin position="1"/>
        <end position="23"/>
    </location>
</feature>
<evidence type="ECO:0000313" key="4">
    <source>
        <dbReference type="Proteomes" id="UP000216113"/>
    </source>
</evidence>
<dbReference type="RefSeq" id="WP_095028725.1">
    <property type="nucleotide sequence ID" value="NZ_NQKL01000005.1"/>
</dbReference>
<dbReference type="Pfam" id="PF00419">
    <property type="entry name" value="Fimbrial"/>
    <property type="match status" value="1"/>
</dbReference>
<keyword evidence="1" id="KW-0732">Signal</keyword>